<dbReference type="Proteomes" id="UP000886667">
    <property type="component" value="Unassembled WGS sequence"/>
</dbReference>
<evidence type="ECO:0000313" key="1">
    <source>
        <dbReference type="EMBL" id="MCG7946233.1"/>
    </source>
</evidence>
<accession>A0A9E4KD97</accession>
<sequence>MSKLVGFLSEQELVNEFLQGIHSGISPWGAAATEFDYQSGRTDVIAIGADNQLVAFEAKLTRWKVAVHQAFKNTCFAEESYVVLPKSIAERAYSQCEEFSKRRVGLCYVENSDIVILIQAPRVSPLNMWLNAKAANHIRDNREQLH</sequence>
<organism evidence="1 2">
    <name type="scientific">Candidatus Thiodiazotropha taylori</name>
    <dbReference type="NCBI Taxonomy" id="2792791"/>
    <lineage>
        <taxon>Bacteria</taxon>
        <taxon>Pseudomonadati</taxon>
        <taxon>Pseudomonadota</taxon>
        <taxon>Gammaproteobacteria</taxon>
        <taxon>Chromatiales</taxon>
        <taxon>Sedimenticolaceae</taxon>
        <taxon>Candidatus Thiodiazotropha</taxon>
    </lineage>
</organism>
<gene>
    <name evidence="1" type="ORF">JAZ07_07790</name>
</gene>
<dbReference type="AlphaFoldDB" id="A0A9E4KD97"/>
<reference evidence="1" key="1">
    <citation type="journal article" date="2021" name="Proc. Natl. Acad. Sci. U.S.A.">
        <title>Global biogeography of chemosynthetic symbionts reveals both localized and globally distributed symbiont groups. .</title>
        <authorList>
            <person name="Osvatic J.T."/>
            <person name="Wilkins L.G.E."/>
            <person name="Leibrecht L."/>
            <person name="Leray M."/>
            <person name="Zauner S."/>
            <person name="Polzin J."/>
            <person name="Camacho Y."/>
            <person name="Gros O."/>
            <person name="van Gils J.A."/>
            <person name="Eisen J.A."/>
            <person name="Petersen J.M."/>
            <person name="Yuen B."/>
        </authorList>
    </citation>
    <scope>NUCLEOTIDE SEQUENCE</scope>
    <source>
        <strain evidence="1">MAGclacostrist064TRANS</strain>
    </source>
</reference>
<dbReference type="EMBL" id="JAEPCM010000262">
    <property type="protein sequence ID" value="MCG7946233.1"/>
    <property type="molecule type" value="Genomic_DNA"/>
</dbReference>
<protein>
    <submittedName>
        <fullName evidence="1">Uncharacterized protein</fullName>
    </submittedName>
</protein>
<name>A0A9E4KD97_9GAMM</name>
<comment type="caution">
    <text evidence="1">The sequence shown here is derived from an EMBL/GenBank/DDBJ whole genome shotgun (WGS) entry which is preliminary data.</text>
</comment>
<proteinExistence type="predicted"/>
<evidence type="ECO:0000313" key="2">
    <source>
        <dbReference type="Proteomes" id="UP000886667"/>
    </source>
</evidence>